<feature type="transmembrane region" description="Helical" evidence="1">
    <location>
        <begin position="17"/>
        <end position="37"/>
    </location>
</feature>
<dbReference type="AlphaFoldDB" id="A0A8K0SBN7"/>
<proteinExistence type="predicted"/>
<sequence length="179" mass="19942">MRNSQSPNAASNGWVEKLVVCCWVNSVISCVLVLLYLNEGSTYTTYTQVSDRPRCSFDYGSNGYTASCNLGGELLRFTTPSDNTGLISATAQVDESLGSRVALAESYKGNKSTFGLKFLSISSDTERKTKPMGKKDKYVLGTLVERGAISNRWPLHEYAHGNRHLRSFFPLYRILFCIR</sequence>
<evidence type="ECO:0000313" key="2">
    <source>
        <dbReference type="EMBL" id="KAH7303428.1"/>
    </source>
</evidence>
<accession>A0A8K0SBN7</accession>
<protein>
    <submittedName>
        <fullName evidence="2">Uncharacterized protein</fullName>
    </submittedName>
</protein>
<evidence type="ECO:0000313" key="3">
    <source>
        <dbReference type="Proteomes" id="UP000813444"/>
    </source>
</evidence>
<keyword evidence="1" id="KW-0472">Membrane</keyword>
<gene>
    <name evidence="2" type="ORF">B0I35DRAFT_446761</name>
</gene>
<keyword evidence="1" id="KW-0812">Transmembrane</keyword>
<dbReference type="Proteomes" id="UP000813444">
    <property type="component" value="Unassembled WGS sequence"/>
</dbReference>
<keyword evidence="3" id="KW-1185">Reference proteome</keyword>
<dbReference type="EMBL" id="JAGPNK010000034">
    <property type="protein sequence ID" value="KAH7303428.1"/>
    <property type="molecule type" value="Genomic_DNA"/>
</dbReference>
<name>A0A8K0SBN7_9HYPO</name>
<evidence type="ECO:0000256" key="1">
    <source>
        <dbReference type="SAM" id="Phobius"/>
    </source>
</evidence>
<keyword evidence="1" id="KW-1133">Transmembrane helix</keyword>
<dbReference type="PROSITE" id="PS51257">
    <property type="entry name" value="PROKAR_LIPOPROTEIN"/>
    <property type="match status" value="1"/>
</dbReference>
<organism evidence="2 3">
    <name type="scientific">Stachybotrys elegans</name>
    <dbReference type="NCBI Taxonomy" id="80388"/>
    <lineage>
        <taxon>Eukaryota</taxon>
        <taxon>Fungi</taxon>
        <taxon>Dikarya</taxon>
        <taxon>Ascomycota</taxon>
        <taxon>Pezizomycotina</taxon>
        <taxon>Sordariomycetes</taxon>
        <taxon>Hypocreomycetidae</taxon>
        <taxon>Hypocreales</taxon>
        <taxon>Stachybotryaceae</taxon>
        <taxon>Stachybotrys</taxon>
    </lineage>
</organism>
<reference evidence="2" key="1">
    <citation type="journal article" date="2021" name="Nat. Commun.">
        <title>Genetic determinants of endophytism in the Arabidopsis root mycobiome.</title>
        <authorList>
            <person name="Mesny F."/>
            <person name="Miyauchi S."/>
            <person name="Thiergart T."/>
            <person name="Pickel B."/>
            <person name="Atanasova L."/>
            <person name="Karlsson M."/>
            <person name="Huettel B."/>
            <person name="Barry K.W."/>
            <person name="Haridas S."/>
            <person name="Chen C."/>
            <person name="Bauer D."/>
            <person name="Andreopoulos W."/>
            <person name="Pangilinan J."/>
            <person name="LaButti K."/>
            <person name="Riley R."/>
            <person name="Lipzen A."/>
            <person name="Clum A."/>
            <person name="Drula E."/>
            <person name="Henrissat B."/>
            <person name="Kohler A."/>
            <person name="Grigoriev I.V."/>
            <person name="Martin F.M."/>
            <person name="Hacquard S."/>
        </authorList>
    </citation>
    <scope>NUCLEOTIDE SEQUENCE</scope>
    <source>
        <strain evidence="2">MPI-CAGE-CH-0235</strain>
    </source>
</reference>
<comment type="caution">
    <text evidence="2">The sequence shown here is derived from an EMBL/GenBank/DDBJ whole genome shotgun (WGS) entry which is preliminary data.</text>
</comment>